<evidence type="ECO:0000313" key="2">
    <source>
        <dbReference type="Proteomes" id="UP000319257"/>
    </source>
</evidence>
<sequence>MTKLPRKAEYIVVPVAQPQQQHYQGYMQQPPPSPLSLHMPITAAALATAAAAVPSTNAGRMMTGPVGKEVKRPASSLGAAVVDTADDICAGLEFKFLVPRHRAAVDGGSTTAAAAAGGDQQAIAQLHRDVYSDIAESIRERGMKRAITIHKIQDEKRQEREYWQTHWIVKKANSAEPVEVDLRFADLLWVPLELCSPKLWWRDLTVPQTIRDVVRSVRFPHRATVNYTCDVHVHVGRNDGLPFTLLTFKRLATLLWLAEPVLRKVRDPRSPNYSNIYTWGAELRKHSRLALNIAKGEDYNRSQQQQFLAGSSGSSQGDESVEWYLAAAWRRLGVDDADQHDALKAIWLTKSTMELGRLLSGRERQYRRLGFNFSALGEEDDRARTGPRTIEFRVLEGTLDADLILAWVNVCCTLAETATSEQEARFVTVVKYLLGKAREMDANEGAALDGEFAELMRRLGVDEEMSEPLLAKVRSNYGCLE</sequence>
<dbReference type="RefSeq" id="XP_030993621.1">
    <property type="nucleotide sequence ID" value="XM_031142149.1"/>
</dbReference>
<evidence type="ECO:0000313" key="1">
    <source>
        <dbReference type="EMBL" id="TPX11910.1"/>
    </source>
</evidence>
<dbReference type="PANTHER" id="PTHR36847">
    <property type="entry name" value="AMIDOLIGASE ENZYME"/>
    <property type="match status" value="1"/>
</dbReference>
<gene>
    <name evidence="1" type="ORF">E0L32_007408</name>
</gene>
<reference evidence="1 2" key="1">
    <citation type="submission" date="2019-06" db="EMBL/GenBank/DDBJ databases">
        <title>Draft genome sequence of the filamentous fungus Phialemoniopsis curvata isolated from diesel fuel.</title>
        <authorList>
            <person name="Varaljay V.A."/>
            <person name="Lyon W.J."/>
            <person name="Crouch A.L."/>
            <person name="Drake C.E."/>
            <person name="Hollomon J.M."/>
            <person name="Nadeau L.J."/>
            <person name="Nunn H.S."/>
            <person name="Stevenson B.S."/>
            <person name="Bojanowski C.L."/>
            <person name="Crookes-Goodson W.J."/>
        </authorList>
    </citation>
    <scope>NUCLEOTIDE SEQUENCE [LARGE SCALE GENOMIC DNA]</scope>
    <source>
        <strain evidence="1 2">D216</strain>
    </source>
</reference>
<dbReference type="InParanoid" id="A0A507B5K6"/>
<comment type="caution">
    <text evidence="1">The sequence shown here is derived from an EMBL/GenBank/DDBJ whole genome shotgun (WGS) entry which is preliminary data.</text>
</comment>
<dbReference type="Proteomes" id="UP000319257">
    <property type="component" value="Unassembled WGS sequence"/>
</dbReference>
<dbReference type="AlphaFoldDB" id="A0A507B5K6"/>
<dbReference type="OrthoDB" id="412402at2759"/>
<organism evidence="1 2">
    <name type="scientific">Thyridium curvatum</name>
    <dbReference type="NCBI Taxonomy" id="1093900"/>
    <lineage>
        <taxon>Eukaryota</taxon>
        <taxon>Fungi</taxon>
        <taxon>Dikarya</taxon>
        <taxon>Ascomycota</taxon>
        <taxon>Pezizomycotina</taxon>
        <taxon>Sordariomycetes</taxon>
        <taxon>Sordariomycetidae</taxon>
        <taxon>Thyridiales</taxon>
        <taxon>Thyridiaceae</taxon>
        <taxon>Thyridium</taxon>
    </lineage>
</organism>
<dbReference type="PANTHER" id="PTHR36847:SF1">
    <property type="entry name" value="AMIDOLIGASE ENZYME"/>
    <property type="match status" value="1"/>
</dbReference>
<protein>
    <submittedName>
        <fullName evidence="1">Uncharacterized protein</fullName>
    </submittedName>
</protein>
<keyword evidence="2" id="KW-1185">Reference proteome</keyword>
<dbReference type="GeneID" id="41974855"/>
<name>A0A507B5K6_9PEZI</name>
<accession>A0A507B5K6</accession>
<proteinExistence type="predicted"/>
<dbReference type="EMBL" id="SKBQ01000045">
    <property type="protein sequence ID" value="TPX11910.1"/>
    <property type="molecule type" value="Genomic_DNA"/>
</dbReference>
<dbReference type="STRING" id="1093900.A0A507B5K6"/>